<gene>
    <name evidence="2" type="ORF">ACFSYJ_21825</name>
</gene>
<protein>
    <submittedName>
        <fullName evidence="2">Uncharacterized protein</fullName>
    </submittedName>
</protein>
<reference evidence="3" key="1">
    <citation type="journal article" date="2019" name="Int. J. Syst. Evol. Microbiol.">
        <title>The Global Catalogue of Microorganisms (GCM) 10K type strain sequencing project: providing services to taxonomists for standard genome sequencing and annotation.</title>
        <authorList>
            <consortium name="The Broad Institute Genomics Platform"/>
            <consortium name="The Broad Institute Genome Sequencing Center for Infectious Disease"/>
            <person name="Wu L."/>
            <person name="Ma J."/>
        </authorList>
    </citation>
    <scope>NUCLEOTIDE SEQUENCE [LARGE SCALE GENOMIC DNA]</scope>
    <source>
        <strain evidence="3">CGMCC 4.7643</strain>
    </source>
</reference>
<dbReference type="EMBL" id="JBHUKU010000011">
    <property type="protein sequence ID" value="MFD2461259.1"/>
    <property type="molecule type" value="Genomic_DNA"/>
</dbReference>
<organism evidence="2 3">
    <name type="scientific">Amycolatopsis samaneae</name>
    <dbReference type="NCBI Taxonomy" id="664691"/>
    <lineage>
        <taxon>Bacteria</taxon>
        <taxon>Bacillati</taxon>
        <taxon>Actinomycetota</taxon>
        <taxon>Actinomycetes</taxon>
        <taxon>Pseudonocardiales</taxon>
        <taxon>Pseudonocardiaceae</taxon>
        <taxon>Amycolatopsis</taxon>
    </lineage>
</organism>
<comment type="caution">
    <text evidence="2">The sequence shown here is derived from an EMBL/GenBank/DDBJ whole genome shotgun (WGS) entry which is preliminary data.</text>
</comment>
<proteinExistence type="predicted"/>
<name>A0ABW5GKD2_9PSEU</name>
<accession>A0ABW5GKD2</accession>
<evidence type="ECO:0000313" key="2">
    <source>
        <dbReference type="EMBL" id="MFD2461259.1"/>
    </source>
</evidence>
<sequence length="379" mass="39580">MTDEKKSIADTLNVQPYDESMSANLDRAAENVPVAGTAYKTGKSIGEHARQAAEADNPQELASAGAALVGDGAKFVQGAAVDMVTFAMDPIGWLVSHGLNMLLELVQPLQDALHQVTGDGPAIGHASENFTAIAQGFVALADDFEKTGDTELAEWVDKAGNAAKEALGDFSSGIRGVGSAAGSVAEVLQMWSMVMVVIEELIKGIITELISWLITLWLPALAASVISFGSSVAAAMTASIAKAASVLTKVTRYLGKFGKLLEKFIEYMAKYATKVVAMTRKFRLGRYAGESRFGLDTLENTAGAAFTKSNRALTTELGAAAGAKPLVVGASVKAGTGAGKGAFHEGKDAVSTEGDEPWFNKSEIGGDKSPEETRGNLDI</sequence>
<feature type="region of interest" description="Disordered" evidence="1">
    <location>
        <begin position="342"/>
        <end position="379"/>
    </location>
</feature>
<dbReference type="RefSeq" id="WP_345405272.1">
    <property type="nucleotide sequence ID" value="NZ_BAABHG010000018.1"/>
</dbReference>
<feature type="compositionally biased region" description="Basic and acidic residues" evidence="1">
    <location>
        <begin position="364"/>
        <end position="379"/>
    </location>
</feature>
<evidence type="ECO:0000256" key="1">
    <source>
        <dbReference type="SAM" id="MobiDB-lite"/>
    </source>
</evidence>
<keyword evidence="3" id="KW-1185">Reference proteome</keyword>
<evidence type="ECO:0000313" key="3">
    <source>
        <dbReference type="Proteomes" id="UP001597419"/>
    </source>
</evidence>
<dbReference type="Proteomes" id="UP001597419">
    <property type="component" value="Unassembled WGS sequence"/>
</dbReference>